<dbReference type="Gene3D" id="2.150.10.10">
    <property type="entry name" value="Serralysin-like metalloprotease, C-terminal"/>
    <property type="match status" value="1"/>
</dbReference>
<dbReference type="RefSeq" id="WP_270158744.1">
    <property type="nucleotide sequence ID" value="NZ_JAPNNL010000182.1"/>
</dbReference>
<evidence type="ECO:0000256" key="1">
    <source>
        <dbReference type="SAM" id="MobiDB-lite"/>
    </source>
</evidence>
<dbReference type="EMBL" id="JAPNNL010000182">
    <property type="protein sequence ID" value="MDA0637834.1"/>
    <property type="molecule type" value="Genomic_DNA"/>
</dbReference>
<keyword evidence="3" id="KW-1185">Reference proteome</keyword>
<feature type="region of interest" description="Disordered" evidence="1">
    <location>
        <begin position="139"/>
        <end position="200"/>
    </location>
</feature>
<dbReference type="InterPro" id="IPR001343">
    <property type="entry name" value="Hemolysn_Ca-bd"/>
</dbReference>
<dbReference type="Pfam" id="PF00353">
    <property type="entry name" value="HemolysinCabind"/>
    <property type="match status" value="2"/>
</dbReference>
<sequence length="200" mass="19368">MTKHWGTRFRTGAGAAALLLGGTGVLLGTGAAHATSLIVECGGMTEAQAIAAGYNTINDSALPGPVVENGTGGNDWIYGTAAADTLSGGGGNDIICGGDNADTIIGNTGNDKLHGGDNADTIYGDDLFSGAGSAGDGNDKLFGENGSDTLYGNGGEDTLRGQDNPIGGGDGGDGGNDADTCTTLEGSPASPTNGAPISCP</sequence>
<accession>A0ABT4SL38</accession>
<evidence type="ECO:0000313" key="2">
    <source>
        <dbReference type="EMBL" id="MDA0637834.1"/>
    </source>
</evidence>
<dbReference type="Proteomes" id="UP001144036">
    <property type="component" value="Unassembled WGS sequence"/>
</dbReference>
<dbReference type="PRINTS" id="PR00313">
    <property type="entry name" value="CABNDNGRPT"/>
</dbReference>
<reference evidence="2" key="1">
    <citation type="submission" date="2022-11" db="EMBL/GenBank/DDBJ databases">
        <title>Nonomuraea corallina sp. nov., a new species of the genus Nonomuraea isolated from sea side sediment in Thai sea.</title>
        <authorList>
            <person name="Ngamcharungchit C."/>
            <person name="Matsumoto A."/>
            <person name="Suriyachadkun C."/>
            <person name="Panbangred W."/>
            <person name="Inahashi Y."/>
            <person name="Intra B."/>
        </authorList>
    </citation>
    <scope>NUCLEOTIDE SEQUENCE</scope>
    <source>
        <strain evidence="2">MCN248</strain>
    </source>
</reference>
<comment type="caution">
    <text evidence="2">The sequence shown here is derived from an EMBL/GenBank/DDBJ whole genome shotgun (WGS) entry which is preliminary data.</text>
</comment>
<protein>
    <submittedName>
        <fullName evidence="2">Calcium-binding protein</fullName>
    </submittedName>
</protein>
<name>A0ABT4SL38_9ACTN</name>
<organism evidence="2 3">
    <name type="scientific">Nonomuraea corallina</name>
    <dbReference type="NCBI Taxonomy" id="2989783"/>
    <lineage>
        <taxon>Bacteria</taxon>
        <taxon>Bacillati</taxon>
        <taxon>Actinomycetota</taxon>
        <taxon>Actinomycetes</taxon>
        <taxon>Streptosporangiales</taxon>
        <taxon>Streptosporangiaceae</taxon>
        <taxon>Nonomuraea</taxon>
    </lineage>
</organism>
<dbReference type="InterPro" id="IPR011049">
    <property type="entry name" value="Serralysin-like_metalloprot_C"/>
</dbReference>
<feature type="compositionally biased region" description="Polar residues" evidence="1">
    <location>
        <begin position="179"/>
        <end position="200"/>
    </location>
</feature>
<dbReference type="InterPro" id="IPR018511">
    <property type="entry name" value="Hemolysin-typ_Ca-bd_CS"/>
</dbReference>
<gene>
    <name evidence="2" type="ORF">OUY22_30875</name>
</gene>
<proteinExistence type="predicted"/>
<feature type="compositionally biased region" description="Gly residues" evidence="1">
    <location>
        <begin position="166"/>
        <end position="175"/>
    </location>
</feature>
<dbReference type="SUPFAM" id="SSF51120">
    <property type="entry name" value="beta-Roll"/>
    <property type="match status" value="1"/>
</dbReference>
<dbReference type="PROSITE" id="PS00330">
    <property type="entry name" value="HEMOLYSIN_CALCIUM"/>
    <property type="match status" value="2"/>
</dbReference>
<evidence type="ECO:0000313" key="3">
    <source>
        <dbReference type="Proteomes" id="UP001144036"/>
    </source>
</evidence>